<keyword evidence="5" id="KW-0238">DNA-binding</keyword>
<evidence type="ECO:0000256" key="6">
    <source>
        <dbReference type="PROSITE-ProRule" id="PRU00221"/>
    </source>
</evidence>
<dbReference type="InterPro" id="IPR036322">
    <property type="entry name" value="WD40_repeat_dom_sf"/>
</dbReference>
<keyword evidence="3" id="KW-0677">Repeat</keyword>
<feature type="region of interest" description="Disordered" evidence="7">
    <location>
        <begin position="95"/>
        <end position="138"/>
    </location>
</feature>
<keyword evidence="9" id="KW-1185">Reference proteome</keyword>
<evidence type="ECO:0000256" key="2">
    <source>
        <dbReference type="ARBA" id="ARBA00022574"/>
    </source>
</evidence>
<dbReference type="GO" id="GO:0006974">
    <property type="term" value="P:DNA damage response"/>
    <property type="evidence" value="ECO:0007669"/>
    <property type="project" value="UniProtKB-KW"/>
</dbReference>
<dbReference type="PANTHER" id="PTHR14773">
    <property type="entry name" value="WD REPEAT-CONTAINING PROTEIN 76"/>
    <property type="match status" value="1"/>
</dbReference>
<keyword evidence="2 6" id="KW-0853">WD repeat</keyword>
<proteinExistence type="inferred from homology"/>
<gene>
    <name evidence="8" type="ORF">SI8410_07010455</name>
</gene>
<accession>A0A7I8KS89</accession>
<dbReference type="InterPro" id="IPR050853">
    <property type="entry name" value="WD_repeat_DNA-damage-binding"/>
</dbReference>
<dbReference type="PROSITE" id="PS50082">
    <property type="entry name" value="WD_REPEATS_2"/>
    <property type="match status" value="1"/>
</dbReference>
<feature type="region of interest" description="Disordered" evidence="7">
    <location>
        <begin position="15"/>
        <end position="39"/>
    </location>
</feature>
<dbReference type="EMBL" id="LR746270">
    <property type="protein sequence ID" value="CAA7399785.1"/>
    <property type="molecule type" value="Genomic_DNA"/>
</dbReference>
<evidence type="ECO:0000256" key="3">
    <source>
        <dbReference type="ARBA" id="ARBA00022737"/>
    </source>
</evidence>
<dbReference type="Gene3D" id="2.130.10.10">
    <property type="entry name" value="YVTN repeat-like/Quinoprotein amine dehydrogenase"/>
    <property type="match status" value="1"/>
</dbReference>
<dbReference type="PROSITE" id="PS00678">
    <property type="entry name" value="WD_REPEATS_1"/>
    <property type="match status" value="1"/>
</dbReference>
<dbReference type="InterPro" id="IPR015943">
    <property type="entry name" value="WD40/YVTN_repeat-like_dom_sf"/>
</dbReference>
<feature type="repeat" description="WD" evidence="6">
    <location>
        <begin position="253"/>
        <end position="295"/>
    </location>
</feature>
<keyword evidence="4" id="KW-0227">DNA damage</keyword>
<evidence type="ECO:0000256" key="5">
    <source>
        <dbReference type="ARBA" id="ARBA00023125"/>
    </source>
</evidence>
<sequence length="384" mass="41297">MAFSRLKLQQSSLDSFFRKDPSGGGAATNTNPHPTAHAPQVSCSAIDGGSASSSSVSDASISDAAAEYERARLENIRRNRDFLLNLGISAGVEAPKPDLRRQARRSLRAPPSTSLSLRRSARKRPFGSSSLELKEEEKIEPVEPPALTYVDSSVFQYTCENACRDLPSILSSSFSCYSPASGFRITGKSLQSRSLTKIYTMDARCVNDNKVLIAAGGHGGMISVFGVDMIEDDDDARREGASEREIEGPLLSWKASKSWVSGVLFLEDNPMLLVSSSNDGGVVVWDVGKQPSLESPSWSPPVVGESTKLHSGGIFSMHHLGDSIVTASKDSSVGISRLGADGKLIVERTISGHHSGVIRGVCFGYLDSLILRWTTRQISASKFI</sequence>
<evidence type="ECO:0000256" key="7">
    <source>
        <dbReference type="SAM" id="MobiDB-lite"/>
    </source>
</evidence>
<dbReference type="InterPro" id="IPR019775">
    <property type="entry name" value="WD40_repeat_CS"/>
</dbReference>
<reference evidence="8" key="1">
    <citation type="submission" date="2020-02" db="EMBL/GenBank/DDBJ databases">
        <authorList>
            <person name="Scholz U."/>
            <person name="Mascher M."/>
            <person name="Fiebig A."/>
        </authorList>
    </citation>
    <scope>NUCLEOTIDE SEQUENCE</scope>
</reference>
<dbReference type="Proteomes" id="UP000663760">
    <property type="component" value="Chromosome 7"/>
</dbReference>
<dbReference type="InterPro" id="IPR001680">
    <property type="entry name" value="WD40_rpt"/>
</dbReference>
<dbReference type="GO" id="GO:0005634">
    <property type="term" value="C:nucleus"/>
    <property type="evidence" value="ECO:0007669"/>
    <property type="project" value="TreeGrafter"/>
</dbReference>
<organism evidence="8 9">
    <name type="scientific">Spirodela intermedia</name>
    <name type="common">Intermediate duckweed</name>
    <dbReference type="NCBI Taxonomy" id="51605"/>
    <lineage>
        <taxon>Eukaryota</taxon>
        <taxon>Viridiplantae</taxon>
        <taxon>Streptophyta</taxon>
        <taxon>Embryophyta</taxon>
        <taxon>Tracheophyta</taxon>
        <taxon>Spermatophyta</taxon>
        <taxon>Magnoliopsida</taxon>
        <taxon>Liliopsida</taxon>
        <taxon>Araceae</taxon>
        <taxon>Lemnoideae</taxon>
        <taxon>Spirodela</taxon>
    </lineage>
</organism>
<evidence type="ECO:0000256" key="4">
    <source>
        <dbReference type="ARBA" id="ARBA00022763"/>
    </source>
</evidence>
<dbReference type="PANTHER" id="PTHR14773:SF2">
    <property type="entry name" value="(WILD MALAYSIAN BANANA) HYPOTHETICAL PROTEIN"/>
    <property type="match status" value="1"/>
</dbReference>
<evidence type="ECO:0000313" key="8">
    <source>
        <dbReference type="EMBL" id="CAA7399785.1"/>
    </source>
</evidence>
<comment type="similarity">
    <text evidence="1">Belongs to the WD repeat DDB2/WDR76 family.</text>
</comment>
<dbReference type="AlphaFoldDB" id="A0A7I8KS89"/>
<dbReference type="GO" id="GO:0003677">
    <property type="term" value="F:DNA binding"/>
    <property type="evidence" value="ECO:0007669"/>
    <property type="project" value="UniProtKB-KW"/>
</dbReference>
<protein>
    <submittedName>
        <fullName evidence="8">Uncharacterized protein</fullName>
    </submittedName>
</protein>
<dbReference type="SMART" id="SM00320">
    <property type="entry name" value="WD40"/>
    <property type="match status" value="2"/>
</dbReference>
<dbReference type="GO" id="GO:2000001">
    <property type="term" value="P:regulation of DNA damage checkpoint"/>
    <property type="evidence" value="ECO:0007669"/>
    <property type="project" value="TreeGrafter"/>
</dbReference>
<dbReference type="SUPFAM" id="SSF50978">
    <property type="entry name" value="WD40 repeat-like"/>
    <property type="match status" value="1"/>
</dbReference>
<evidence type="ECO:0000313" key="9">
    <source>
        <dbReference type="Proteomes" id="UP000663760"/>
    </source>
</evidence>
<evidence type="ECO:0000256" key="1">
    <source>
        <dbReference type="ARBA" id="ARBA00005434"/>
    </source>
</evidence>
<name>A0A7I8KS89_SPIIN</name>
<dbReference type="OrthoDB" id="273771at2759"/>